<evidence type="ECO:0000256" key="3">
    <source>
        <dbReference type="ARBA" id="ARBA00009110"/>
    </source>
</evidence>
<name>A0AAV7SRM5_PLEWA</name>
<accession>A0AAV7SRM5</accession>
<evidence type="ECO:0000256" key="5">
    <source>
        <dbReference type="ARBA" id="ARBA00022679"/>
    </source>
</evidence>
<keyword evidence="6" id="KW-0007">Acetylation</keyword>
<dbReference type="GO" id="GO:0047962">
    <property type="term" value="F:glycine N-benzoyltransferase activity"/>
    <property type="evidence" value="ECO:0007669"/>
    <property type="project" value="UniProtKB-EC"/>
</dbReference>
<evidence type="ECO:0000256" key="10">
    <source>
        <dbReference type="RuleBase" id="RU368002"/>
    </source>
</evidence>
<reference evidence="13" key="1">
    <citation type="journal article" date="2022" name="bioRxiv">
        <title>Sequencing and chromosome-scale assembly of the giantPleurodeles waltlgenome.</title>
        <authorList>
            <person name="Brown T."/>
            <person name="Elewa A."/>
            <person name="Iarovenko S."/>
            <person name="Subramanian E."/>
            <person name="Araus A.J."/>
            <person name="Petzold A."/>
            <person name="Susuki M."/>
            <person name="Suzuki K.-i.T."/>
            <person name="Hayashi T."/>
            <person name="Toyoda A."/>
            <person name="Oliveira C."/>
            <person name="Osipova E."/>
            <person name="Leigh N.D."/>
            <person name="Simon A."/>
            <person name="Yun M.H."/>
        </authorList>
    </citation>
    <scope>NUCLEOTIDE SEQUENCE</scope>
    <source>
        <strain evidence="13">20211129_DDA</strain>
        <tissue evidence="13">Liver</tissue>
    </source>
</reference>
<evidence type="ECO:0000259" key="11">
    <source>
        <dbReference type="Pfam" id="PF06021"/>
    </source>
</evidence>
<organism evidence="13 14">
    <name type="scientific">Pleurodeles waltl</name>
    <name type="common">Iberian ribbed newt</name>
    <dbReference type="NCBI Taxonomy" id="8319"/>
    <lineage>
        <taxon>Eukaryota</taxon>
        <taxon>Metazoa</taxon>
        <taxon>Chordata</taxon>
        <taxon>Craniata</taxon>
        <taxon>Vertebrata</taxon>
        <taxon>Euteleostomi</taxon>
        <taxon>Amphibia</taxon>
        <taxon>Batrachia</taxon>
        <taxon>Caudata</taxon>
        <taxon>Salamandroidea</taxon>
        <taxon>Salamandridae</taxon>
        <taxon>Pleurodelinae</taxon>
        <taxon>Pleurodeles</taxon>
    </lineage>
</organism>
<keyword evidence="8 10" id="KW-0012">Acyltransferase</keyword>
<keyword evidence="14" id="KW-1185">Reference proteome</keyword>
<dbReference type="PANTHER" id="PTHR15298:SF9">
    <property type="entry name" value="GLYCINE N-ACYLTRANSFERASE"/>
    <property type="match status" value="1"/>
</dbReference>
<comment type="catalytic activity">
    <reaction evidence="1">
        <text>an acyl-CoA + glycine = an N-acylglycine + CoA + H(+)</text>
        <dbReference type="Rhea" id="RHEA:19869"/>
        <dbReference type="ChEBI" id="CHEBI:15378"/>
        <dbReference type="ChEBI" id="CHEBI:57287"/>
        <dbReference type="ChEBI" id="CHEBI:57305"/>
        <dbReference type="ChEBI" id="CHEBI:57670"/>
        <dbReference type="ChEBI" id="CHEBI:58342"/>
        <dbReference type="EC" id="2.3.1.13"/>
    </reaction>
</comment>
<dbReference type="Proteomes" id="UP001066276">
    <property type="component" value="Chromosome 4_2"/>
</dbReference>
<evidence type="ECO:0000256" key="7">
    <source>
        <dbReference type="ARBA" id="ARBA00023128"/>
    </source>
</evidence>
<evidence type="ECO:0000256" key="6">
    <source>
        <dbReference type="ARBA" id="ARBA00022990"/>
    </source>
</evidence>
<protein>
    <recommendedName>
        <fullName evidence="10">Glycine N-acyltransferase-like protein</fullName>
        <ecNumber evidence="10">2.3.1.-</ecNumber>
    </recommendedName>
</protein>
<gene>
    <name evidence="13" type="ORF">NDU88_007153</name>
</gene>
<feature type="domain" description="Glycine N-acyltransferase C-terminal" evidence="12">
    <location>
        <begin position="211"/>
        <end position="300"/>
    </location>
</feature>
<comment type="subcellular location">
    <subcellularLocation>
        <location evidence="2">Mitochondrion</location>
    </subcellularLocation>
</comment>
<dbReference type="InterPro" id="IPR013652">
    <property type="entry name" value="Glycine_N-acyltransferase_C"/>
</dbReference>
<evidence type="ECO:0000256" key="4">
    <source>
        <dbReference type="ARBA" id="ARBA00022575"/>
    </source>
</evidence>
<evidence type="ECO:0000256" key="8">
    <source>
        <dbReference type="ARBA" id="ARBA00023315"/>
    </source>
</evidence>
<dbReference type="EMBL" id="JANPWB010000008">
    <property type="protein sequence ID" value="KAJ1166756.1"/>
    <property type="molecule type" value="Genomic_DNA"/>
</dbReference>
<dbReference type="PANTHER" id="PTHR15298">
    <property type="entry name" value="L-COA N-ACYLTRANSFERASE-RELATED"/>
    <property type="match status" value="1"/>
</dbReference>
<comment type="similarity">
    <text evidence="3 10">Belongs to the glycine N-acyltransferase family.</text>
</comment>
<comment type="caution">
    <text evidence="13">The sequence shown here is derived from an EMBL/GenBank/DDBJ whole genome shotgun (WGS) entry which is preliminary data.</text>
</comment>
<sequence length="305" mass="35220">MLVLESSEDRKKLEELLAQSVPESMKVYGSIFYINRGNPLNMEVLVDSWPDFKTVICKKRPAEMIDDTNFYINTYNVFTKDPENFREMLWSADVINWNQCLLIQGLQQCIDDVIMSTVESKGLEAKREAGVLFVRKMHLGVCEKSLNVNLEEESSDQTRRHLEARDDQPVFQCSPLSDAEAELVNTFWINGGTENSLKIVCQCIHHLPNLCMRDPGGKPISFFVMDQSAEIRMGYTFPEYRDRGIFTSLLITFIVFLHLQTDDFPYHFITSKQNVQIHSVARRVGLRKAPCEYFKWICRPQGRAA</sequence>
<evidence type="ECO:0000256" key="9">
    <source>
        <dbReference type="ARBA" id="ARBA00047955"/>
    </source>
</evidence>
<dbReference type="InterPro" id="IPR016181">
    <property type="entry name" value="Acyl_CoA_acyltransferase"/>
</dbReference>
<dbReference type="AlphaFoldDB" id="A0AAV7SRM5"/>
<dbReference type="GO" id="GO:0009636">
    <property type="term" value="P:response to toxic substance"/>
    <property type="evidence" value="ECO:0007669"/>
    <property type="project" value="UniProtKB-KW"/>
</dbReference>
<evidence type="ECO:0000313" key="13">
    <source>
        <dbReference type="EMBL" id="KAJ1166756.1"/>
    </source>
</evidence>
<dbReference type="InterPro" id="IPR015938">
    <property type="entry name" value="Glycine_N-acyltransferase_N"/>
</dbReference>
<feature type="domain" description="Glycine N-acyltransferase N-terminal" evidence="11">
    <location>
        <begin position="1"/>
        <end position="208"/>
    </location>
</feature>
<dbReference type="InterPro" id="IPR010313">
    <property type="entry name" value="Glycine_N-acyltransferase"/>
</dbReference>
<evidence type="ECO:0000256" key="2">
    <source>
        <dbReference type="ARBA" id="ARBA00004173"/>
    </source>
</evidence>
<evidence type="ECO:0000313" key="14">
    <source>
        <dbReference type="Proteomes" id="UP001066276"/>
    </source>
</evidence>
<dbReference type="Pfam" id="PF08444">
    <property type="entry name" value="Gly_acyl_tr_C"/>
    <property type="match status" value="1"/>
</dbReference>
<dbReference type="Pfam" id="PF06021">
    <property type="entry name" value="Gly_acyl_tr_N"/>
    <property type="match status" value="1"/>
</dbReference>
<comment type="catalytic activity">
    <reaction evidence="9">
        <text>benzoyl-CoA + glycine = N-benzoylglycine + CoA + H(+)</text>
        <dbReference type="Rhea" id="RHEA:18493"/>
        <dbReference type="ChEBI" id="CHEBI:15378"/>
        <dbReference type="ChEBI" id="CHEBI:57287"/>
        <dbReference type="ChEBI" id="CHEBI:57305"/>
        <dbReference type="ChEBI" id="CHEBI:57369"/>
        <dbReference type="ChEBI" id="CHEBI:606565"/>
        <dbReference type="EC" id="2.3.1.71"/>
    </reaction>
</comment>
<keyword evidence="7" id="KW-0496">Mitochondrion</keyword>
<dbReference type="Gene3D" id="3.40.630.30">
    <property type="match status" value="1"/>
</dbReference>
<dbReference type="GO" id="GO:0005739">
    <property type="term" value="C:mitochondrion"/>
    <property type="evidence" value="ECO:0007669"/>
    <property type="project" value="UniProtKB-SubCell"/>
</dbReference>
<dbReference type="SUPFAM" id="SSF55729">
    <property type="entry name" value="Acyl-CoA N-acyltransferases (Nat)"/>
    <property type="match status" value="1"/>
</dbReference>
<evidence type="ECO:0000256" key="1">
    <source>
        <dbReference type="ARBA" id="ARBA00000378"/>
    </source>
</evidence>
<proteinExistence type="inferred from homology"/>
<dbReference type="GO" id="GO:0047961">
    <property type="term" value="F:glycine N-acyltransferase activity"/>
    <property type="evidence" value="ECO:0007669"/>
    <property type="project" value="UniProtKB-EC"/>
</dbReference>
<keyword evidence="5 10" id="KW-0808">Transferase</keyword>
<keyword evidence="4" id="KW-0216">Detoxification</keyword>
<dbReference type="EC" id="2.3.1.-" evidence="10"/>
<evidence type="ECO:0000259" key="12">
    <source>
        <dbReference type="Pfam" id="PF08444"/>
    </source>
</evidence>